<feature type="non-terminal residue" evidence="3">
    <location>
        <position position="1"/>
    </location>
</feature>
<dbReference type="Proteomes" id="UP000886611">
    <property type="component" value="Unassembled WGS sequence"/>
</dbReference>
<keyword evidence="4" id="KW-1185">Reference proteome</keyword>
<evidence type="ECO:0000313" key="3">
    <source>
        <dbReference type="EMBL" id="KAG2470351.1"/>
    </source>
</evidence>
<dbReference type="Pfam" id="PF13905">
    <property type="entry name" value="Thioredoxin_8"/>
    <property type="match status" value="1"/>
</dbReference>
<feature type="non-terminal residue" evidence="3">
    <location>
        <position position="299"/>
    </location>
</feature>
<dbReference type="InterPro" id="IPR036249">
    <property type="entry name" value="Thioredoxin-like_sf"/>
</dbReference>
<dbReference type="InterPro" id="IPR012336">
    <property type="entry name" value="Thioredoxin-like_fold"/>
</dbReference>
<feature type="compositionally biased region" description="Acidic residues" evidence="1">
    <location>
        <begin position="285"/>
        <end position="299"/>
    </location>
</feature>
<dbReference type="GO" id="GO:0045494">
    <property type="term" value="P:photoreceptor cell maintenance"/>
    <property type="evidence" value="ECO:0007669"/>
    <property type="project" value="InterPro"/>
</dbReference>
<protein>
    <submittedName>
        <fullName evidence="3">NXNL1 protein</fullName>
    </submittedName>
</protein>
<dbReference type="InterPro" id="IPR029520">
    <property type="entry name" value="RdCVF"/>
</dbReference>
<organism evidence="3 4">
    <name type="scientific">Polypterus senegalus</name>
    <name type="common">Senegal bichir</name>
    <dbReference type="NCBI Taxonomy" id="55291"/>
    <lineage>
        <taxon>Eukaryota</taxon>
        <taxon>Metazoa</taxon>
        <taxon>Chordata</taxon>
        <taxon>Craniata</taxon>
        <taxon>Vertebrata</taxon>
        <taxon>Euteleostomi</taxon>
        <taxon>Actinopterygii</taxon>
        <taxon>Polypteriformes</taxon>
        <taxon>Polypteridae</taxon>
        <taxon>Polypterus</taxon>
    </lineage>
</organism>
<dbReference type="PANTHER" id="PTHR47109">
    <property type="entry name" value="NUCLEOREDOXIN-LIKE PROTEIN 1"/>
    <property type="match status" value="1"/>
</dbReference>
<comment type="caution">
    <text evidence="3">The sequence shown here is derived from an EMBL/GenBank/DDBJ whole genome shotgun (WGS) entry which is preliminary data.</text>
</comment>
<name>A0A8X8BWM1_POLSE</name>
<dbReference type="AlphaFoldDB" id="A0A8X8BWM1"/>
<evidence type="ECO:0000313" key="4">
    <source>
        <dbReference type="Proteomes" id="UP000886611"/>
    </source>
</evidence>
<evidence type="ECO:0000259" key="2">
    <source>
        <dbReference type="Pfam" id="PF13905"/>
    </source>
</evidence>
<dbReference type="SUPFAM" id="SSF52833">
    <property type="entry name" value="Thioredoxin-like"/>
    <property type="match status" value="1"/>
</dbReference>
<feature type="region of interest" description="Disordered" evidence="1">
    <location>
        <begin position="279"/>
        <end position="299"/>
    </location>
</feature>
<dbReference type="GO" id="GO:0005739">
    <property type="term" value="C:mitochondrion"/>
    <property type="evidence" value="ECO:0007669"/>
    <property type="project" value="TreeGrafter"/>
</dbReference>
<dbReference type="Gene3D" id="3.40.30.10">
    <property type="entry name" value="Glutaredoxin"/>
    <property type="match status" value="1"/>
</dbReference>
<dbReference type="PANTHER" id="PTHR47109:SF1">
    <property type="entry name" value="NUCLEOREDOXIN-LIKE PROTEIN 1"/>
    <property type="match status" value="1"/>
</dbReference>
<feature type="domain" description="Thioredoxin-like fold" evidence="2">
    <location>
        <begin position="32"/>
        <end position="109"/>
    </location>
</feature>
<proteinExistence type="predicted"/>
<evidence type="ECO:0000256" key="1">
    <source>
        <dbReference type="SAM" id="MobiDB-lite"/>
    </source>
</evidence>
<dbReference type="EMBL" id="JAATIS010000094">
    <property type="protein sequence ID" value="KAG2470351.1"/>
    <property type="molecule type" value="Genomic_DNA"/>
</dbReference>
<sequence>MVELFHGKVLIRNNKDRDEVDTERELSLQLQNKVLLLFFGAADCPQCQAFAPKLKDFFVHLTDEFYVERASQLVLVYVSRDQTEDKQDKFLRDMPKRWLALPFEDHFKRWVHGGDGRAYSARQESTLGRWASLHRSAVHLSLNSPLRLGFMPSLYDGSVGAGWALGIRGGAERLCGDGAAAHCCRGDSRLVFFDHRDLEDMFKVTVTPTVVVLRPDGSVISPNAVDEICDLGVACFKNWQEAADLIDRSFMLAEDFDELPMRSATEPLRRLRYKVDKKKKMNRVEEEEEDEEEDGDVWG</sequence>
<gene>
    <name evidence="3" type="primary">Nxnl1</name>
    <name evidence="3" type="ORF">GTO96_0005771</name>
</gene>
<reference evidence="3 4" key="1">
    <citation type="journal article" date="2021" name="Cell">
        <title>Tracing the genetic footprints of vertebrate landing in non-teleost ray-finned fishes.</title>
        <authorList>
            <person name="Bi X."/>
            <person name="Wang K."/>
            <person name="Yang L."/>
            <person name="Pan H."/>
            <person name="Jiang H."/>
            <person name="Wei Q."/>
            <person name="Fang M."/>
            <person name="Yu H."/>
            <person name="Zhu C."/>
            <person name="Cai Y."/>
            <person name="He Y."/>
            <person name="Gan X."/>
            <person name="Zeng H."/>
            <person name="Yu D."/>
            <person name="Zhu Y."/>
            <person name="Jiang H."/>
            <person name="Qiu Q."/>
            <person name="Yang H."/>
            <person name="Zhang Y.E."/>
            <person name="Wang W."/>
            <person name="Zhu M."/>
            <person name="He S."/>
            <person name="Zhang G."/>
        </authorList>
    </citation>
    <scope>NUCLEOTIDE SEQUENCE [LARGE SCALE GENOMIC DNA]</scope>
    <source>
        <strain evidence="3">Bchr_013</strain>
    </source>
</reference>
<accession>A0A8X8BWM1</accession>